<dbReference type="GO" id="GO:0046872">
    <property type="term" value="F:metal ion binding"/>
    <property type="evidence" value="ECO:0007669"/>
    <property type="project" value="UniProtKB-KW"/>
</dbReference>
<name>A0A7H0VGK1_9FLAO</name>
<evidence type="ECO:0000313" key="10">
    <source>
        <dbReference type="Proteomes" id="UP000516305"/>
    </source>
</evidence>
<gene>
    <name evidence="9" type="ORF">H4K34_03130</name>
</gene>
<dbReference type="GO" id="GO:0016020">
    <property type="term" value="C:membrane"/>
    <property type="evidence" value="ECO:0007669"/>
    <property type="project" value="TreeGrafter"/>
</dbReference>
<dbReference type="GO" id="GO:0051603">
    <property type="term" value="P:proteolysis involved in protein catabolic process"/>
    <property type="evidence" value="ECO:0007669"/>
    <property type="project" value="TreeGrafter"/>
</dbReference>
<keyword evidence="10" id="KW-1185">Reference proteome</keyword>
<dbReference type="RefSeq" id="WP_210759376.1">
    <property type="nucleotide sequence ID" value="NZ_CP060139.1"/>
</dbReference>
<keyword evidence="5" id="KW-0862">Zinc</keyword>
<feature type="chain" id="PRO_5029012777" evidence="7">
    <location>
        <begin position="23"/>
        <end position="677"/>
    </location>
</feature>
<evidence type="ECO:0000256" key="6">
    <source>
        <dbReference type="ARBA" id="ARBA00023049"/>
    </source>
</evidence>
<keyword evidence="6 9" id="KW-0482">Metalloprotease</keyword>
<dbReference type="PANTHER" id="PTHR22726:SF1">
    <property type="entry name" value="METALLOENDOPEPTIDASE OMA1, MITOCHONDRIAL"/>
    <property type="match status" value="1"/>
</dbReference>
<dbReference type="KEGG" id="chyd:H4K34_03130"/>
<reference evidence="9 10" key="1">
    <citation type="submission" date="2020-08" db="EMBL/GenBank/DDBJ databases">
        <title>Croceimicrobium hydrocarbonivorans gen. nov., sp. nov., a novel marine bacterium isolated from a bacterial consortium that degrades polyethylene terephthalate.</title>
        <authorList>
            <person name="Liu R."/>
        </authorList>
    </citation>
    <scope>NUCLEOTIDE SEQUENCE [LARGE SCALE GENOMIC DNA]</scope>
    <source>
        <strain evidence="9 10">A20-9</strain>
    </source>
</reference>
<dbReference type="CDD" id="cd07324">
    <property type="entry name" value="M48C_Oma1-like"/>
    <property type="match status" value="1"/>
</dbReference>
<keyword evidence="7" id="KW-0732">Signal</keyword>
<evidence type="ECO:0000256" key="1">
    <source>
        <dbReference type="ARBA" id="ARBA00001947"/>
    </source>
</evidence>
<accession>A0A7H0VGK1</accession>
<evidence type="ECO:0000256" key="4">
    <source>
        <dbReference type="ARBA" id="ARBA00022801"/>
    </source>
</evidence>
<keyword evidence="4" id="KW-0378">Hydrolase</keyword>
<evidence type="ECO:0000256" key="3">
    <source>
        <dbReference type="ARBA" id="ARBA00022723"/>
    </source>
</evidence>
<dbReference type="EMBL" id="CP060139">
    <property type="protein sequence ID" value="QNR24849.1"/>
    <property type="molecule type" value="Genomic_DNA"/>
</dbReference>
<comment type="cofactor">
    <cofactor evidence="1">
        <name>Zn(2+)</name>
        <dbReference type="ChEBI" id="CHEBI:29105"/>
    </cofactor>
</comment>
<keyword evidence="3" id="KW-0479">Metal-binding</keyword>
<dbReference type="Pfam" id="PF01435">
    <property type="entry name" value="Peptidase_M48"/>
    <property type="match status" value="1"/>
</dbReference>
<feature type="domain" description="Peptidase M48" evidence="8">
    <location>
        <begin position="114"/>
        <end position="171"/>
    </location>
</feature>
<evidence type="ECO:0000259" key="8">
    <source>
        <dbReference type="Pfam" id="PF01435"/>
    </source>
</evidence>
<keyword evidence="2 9" id="KW-0645">Protease</keyword>
<proteinExistence type="predicted"/>
<dbReference type="Gene3D" id="3.30.2010.10">
    <property type="entry name" value="Metalloproteases ('zincins'), catalytic domain"/>
    <property type="match status" value="1"/>
</dbReference>
<feature type="signal peptide" evidence="7">
    <location>
        <begin position="1"/>
        <end position="22"/>
    </location>
</feature>
<dbReference type="AlphaFoldDB" id="A0A7H0VGK1"/>
<dbReference type="Proteomes" id="UP000516305">
    <property type="component" value="Chromosome"/>
</dbReference>
<dbReference type="PANTHER" id="PTHR22726">
    <property type="entry name" value="METALLOENDOPEPTIDASE OMA1"/>
    <property type="match status" value="1"/>
</dbReference>
<dbReference type="InterPro" id="IPR001915">
    <property type="entry name" value="Peptidase_M48"/>
</dbReference>
<evidence type="ECO:0000313" key="9">
    <source>
        <dbReference type="EMBL" id="QNR24849.1"/>
    </source>
</evidence>
<organism evidence="9 10">
    <name type="scientific">Croceimicrobium hydrocarbonivorans</name>
    <dbReference type="NCBI Taxonomy" id="2761580"/>
    <lineage>
        <taxon>Bacteria</taxon>
        <taxon>Pseudomonadati</taxon>
        <taxon>Bacteroidota</taxon>
        <taxon>Flavobacteriia</taxon>
        <taxon>Flavobacteriales</taxon>
        <taxon>Owenweeksiaceae</taxon>
        <taxon>Croceimicrobium</taxon>
    </lineage>
</organism>
<evidence type="ECO:0000256" key="2">
    <source>
        <dbReference type="ARBA" id="ARBA00022670"/>
    </source>
</evidence>
<dbReference type="InterPro" id="IPR051156">
    <property type="entry name" value="Mito/Outer_Membr_Metalloprot"/>
</dbReference>
<dbReference type="GO" id="GO:0004222">
    <property type="term" value="F:metalloendopeptidase activity"/>
    <property type="evidence" value="ECO:0007669"/>
    <property type="project" value="InterPro"/>
</dbReference>
<protein>
    <submittedName>
        <fullName evidence="9">M48 family metalloprotease</fullName>
    </submittedName>
</protein>
<sequence length="677" mass="78759">MKKSLIPVYLLFLLFVSNGSFAQSVGHNYQKDYHPIQVAGYIPEDFLDRLDQDVDSLKIGDPLSDYEFNQYYSTLYFLKSGKFSFGDPVSLYLERIKNKLLQDDPNLSKEIRIYLYRSSSPIGFCLGNGIIGIGPNLIAHLQSEDELAFVIAHEIAHYKLKHSFESFVQNRIERTDLDRVEYLESLVHRSKNQELEADSIGAEIFQAAGYQLEAAEECLVHLHGTYHPFGRCHLDTDLFELGDFPKVPSYYLEGANDSVSTDYEYVDDSQCHPNIQKRIGQIQRQPKVSSQSKTAAIASFEEFKLQCSFEAIHWQLLEQDYAEAWYNIACLKEQFPSNQFLIRGELRALYGLAAFKSSAANYLQEKEPRLNQGPVQAFYLFLRRVSSKQFTAITRRKILNYLELNPNDLEAQMMMKDLNRMFFAHNNILDPYREFLKPLPDLHFEPDSTLSPRRREMALKYHYVDYYLHLIPELRDSAAIEATMLEDQSYLEKAKQGFSAKNVEKPEVPYPLDSVLVLEPRIIPYSKDLYPADFRTCREVGIKVYSYMVRMKDKFSSGTDPLFRADWDTTALHEYNLGTQFNALIREAYWMRKTGFSTCRKYVPGSMDPLNYNYLFGVIAVYNLEDDDPYYCYLINLQNGDILYKRDETYGIKISAYEIDREMRYDLRQIGAMEGRF</sequence>
<evidence type="ECO:0000256" key="5">
    <source>
        <dbReference type="ARBA" id="ARBA00022833"/>
    </source>
</evidence>
<evidence type="ECO:0000256" key="7">
    <source>
        <dbReference type="SAM" id="SignalP"/>
    </source>
</evidence>